<dbReference type="EMBL" id="JBJHZZ010000015">
    <property type="protein sequence ID" value="MFL0248290.1"/>
    <property type="molecule type" value="Genomic_DNA"/>
</dbReference>
<keyword evidence="2" id="KW-1185">Reference proteome</keyword>
<gene>
    <name evidence="1" type="ORF">ACJDUG_15130</name>
</gene>
<evidence type="ECO:0000313" key="1">
    <source>
        <dbReference type="EMBL" id="MFL0248290.1"/>
    </source>
</evidence>
<organism evidence="1 2">
    <name type="scientific">Candidatus Clostridium stratigraminis</name>
    <dbReference type="NCBI Taxonomy" id="3381661"/>
    <lineage>
        <taxon>Bacteria</taxon>
        <taxon>Bacillati</taxon>
        <taxon>Bacillota</taxon>
        <taxon>Clostridia</taxon>
        <taxon>Eubacteriales</taxon>
        <taxon>Clostridiaceae</taxon>
        <taxon>Clostridium</taxon>
    </lineage>
</organism>
<protein>
    <submittedName>
        <fullName evidence="1">Uncharacterized protein</fullName>
    </submittedName>
</protein>
<comment type="caution">
    <text evidence="1">The sequence shown here is derived from an EMBL/GenBank/DDBJ whole genome shotgun (WGS) entry which is preliminary data.</text>
</comment>
<evidence type="ECO:0000313" key="2">
    <source>
        <dbReference type="Proteomes" id="UP001623591"/>
    </source>
</evidence>
<proteinExistence type="predicted"/>
<reference evidence="1 2" key="1">
    <citation type="submission" date="2024-11" db="EMBL/GenBank/DDBJ databases">
        <authorList>
            <person name="Heng Y.C."/>
            <person name="Lim A.C.H."/>
            <person name="Lee J.K.Y."/>
            <person name="Kittelmann S."/>
        </authorList>
    </citation>
    <scope>NUCLEOTIDE SEQUENCE [LARGE SCALE GENOMIC DNA]</scope>
    <source>
        <strain evidence="1 2">WILCCON 0185</strain>
    </source>
</reference>
<sequence>MLFHKNKINVDIIKDIDASAYHWCSSAKLVLVNGTGALETETMMLNDAYYGSRYLSHIKLKGIPLAQKDSPSCPTCASMLATGYGIDTVDCPEIRKIGDKLNMSYESLEHSIMDMRPLLGLLQSGLYVIADIEAYPTDGNGHFFWEVNDSFTENPATAEILTKDFDCIDGIPVYLYPTQNTNCFDEKRVEYYIKMYEDYESAPRAIVYNYSEFISLILDGHHKSCAAAMLGKQVKCLAILPYAGIMYKREGKINVPESVFYSGIEINYDSIPEEFQKKYTNTDNIIQYTNVNKLKTNLINKTWEECYHDSIKYYPKIGELAEIIASGLDISGISDEEIAFLFSDIDEKKLKALQNLLMILSSNRDKRTKNIALKCAKICSYNLKLTAFNVLNKIKDDIEIEQLFIDHLIENNDKHSLLRKIASSYWD</sequence>
<name>A0ABW8T770_9CLOT</name>
<accession>A0ABW8T770</accession>
<dbReference type="RefSeq" id="WP_406770717.1">
    <property type="nucleotide sequence ID" value="NZ_JBJHZZ010000015.1"/>
</dbReference>
<dbReference type="Proteomes" id="UP001623591">
    <property type="component" value="Unassembled WGS sequence"/>
</dbReference>